<reference evidence="3 4" key="1">
    <citation type="submission" date="2016-10" db="EMBL/GenBank/DDBJ databases">
        <authorList>
            <person name="de Groot N.N."/>
        </authorList>
    </citation>
    <scope>NUCLEOTIDE SEQUENCE [LARGE SCALE GENOMIC DNA]</scope>
    <source>
        <strain evidence="3 4">DSM 2784</strain>
    </source>
</reference>
<dbReference type="RefSeq" id="WP_092589103.1">
    <property type="nucleotide sequence ID" value="NZ_FMWL01000001.1"/>
</dbReference>
<dbReference type="InterPro" id="IPR050627">
    <property type="entry name" value="Nitroreductase/BluB"/>
</dbReference>
<keyword evidence="4" id="KW-1185">Reference proteome</keyword>
<dbReference type="SUPFAM" id="SSF55469">
    <property type="entry name" value="FMN-dependent nitroreductase-like"/>
    <property type="match status" value="1"/>
</dbReference>
<dbReference type="AlphaFoldDB" id="A0A1G5RRB4"/>
<dbReference type="Pfam" id="PF00881">
    <property type="entry name" value="Nitroreductase"/>
    <property type="match status" value="1"/>
</dbReference>
<dbReference type="Proteomes" id="UP000199208">
    <property type="component" value="Unassembled WGS sequence"/>
</dbReference>
<dbReference type="STRING" id="1120920.SAMN03080599_00295"/>
<dbReference type="GO" id="GO:0046857">
    <property type="term" value="F:oxidoreductase activity, acting on other nitrogenous compounds as donors, with NAD or NADP as acceptor"/>
    <property type="evidence" value="ECO:0007669"/>
    <property type="project" value="TreeGrafter"/>
</dbReference>
<dbReference type="Gene3D" id="3.40.109.10">
    <property type="entry name" value="NADH Oxidase"/>
    <property type="match status" value="1"/>
</dbReference>
<dbReference type="GO" id="GO:0005829">
    <property type="term" value="C:cytosol"/>
    <property type="evidence" value="ECO:0007669"/>
    <property type="project" value="TreeGrafter"/>
</dbReference>
<dbReference type="OrthoDB" id="9812105at2"/>
<dbReference type="GO" id="GO:0046256">
    <property type="term" value="P:2,4,6-trinitrotoluene catabolic process"/>
    <property type="evidence" value="ECO:0007669"/>
    <property type="project" value="TreeGrafter"/>
</dbReference>
<keyword evidence="1" id="KW-0520">NAD</keyword>
<dbReference type="PANTHER" id="PTHR23026:SF125">
    <property type="entry name" value="OXYGEN-INSENSITIVE NAD(P)H NITROREDUCTASE"/>
    <property type="match status" value="1"/>
</dbReference>
<evidence type="ECO:0000259" key="2">
    <source>
        <dbReference type="Pfam" id="PF00881"/>
    </source>
</evidence>
<dbReference type="InterPro" id="IPR029479">
    <property type="entry name" value="Nitroreductase"/>
</dbReference>
<proteinExistence type="predicted"/>
<evidence type="ECO:0000313" key="4">
    <source>
        <dbReference type="Proteomes" id="UP000199208"/>
    </source>
</evidence>
<accession>A0A1G5RRB4</accession>
<organism evidence="3 4">
    <name type="scientific">Acidaminobacter hydrogenoformans DSM 2784</name>
    <dbReference type="NCBI Taxonomy" id="1120920"/>
    <lineage>
        <taxon>Bacteria</taxon>
        <taxon>Bacillati</taxon>
        <taxon>Bacillota</taxon>
        <taxon>Clostridia</taxon>
        <taxon>Peptostreptococcales</taxon>
        <taxon>Acidaminobacteraceae</taxon>
        <taxon>Acidaminobacter</taxon>
    </lineage>
</organism>
<evidence type="ECO:0000313" key="3">
    <source>
        <dbReference type="EMBL" id="SCZ76547.1"/>
    </source>
</evidence>
<dbReference type="PANTHER" id="PTHR23026">
    <property type="entry name" value="NADPH NITROREDUCTASE"/>
    <property type="match status" value="1"/>
</dbReference>
<gene>
    <name evidence="3" type="ORF">SAMN03080599_00295</name>
</gene>
<evidence type="ECO:0000256" key="1">
    <source>
        <dbReference type="ARBA" id="ARBA00023027"/>
    </source>
</evidence>
<name>A0A1G5RRB4_9FIRM</name>
<sequence>MNEVLKSIYERKSVRRFLPDQLKDEDILAIIEAGNQAPSGHNTQPVRFTILQDAALIDHINDAAKEVMKDSEVDWIRKFGSSERYHLLHKAPTVVIVSVRSDVYSPVADAAAAVENMLVAAHSLGIGSVWVGLISAYFQLPEANEKLQIREGYKPLYAVCFGYEDPKKVLAKPSRQPDVFDWIR</sequence>
<feature type="domain" description="Nitroreductase" evidence="2">
    <location>
        <begin position="8"/>
        <end position="163"/>
    </location>
</feature>
<dbReference type="EMBL" id="FMWL01000001">
    <property type="protein sequence ID" value="SCZ76547.1"/>
    <property type="molecule type" value="Genomic_DNA"/>
</dbReference>
<protein>
    <submittedName>
        <fullName evidence="3">Nitroreductase</fullName>
    </submittedName>
</protein>
<dbReference type="InterPro" id="IPR000415">
    <property type="entry name" value="Nitroreductase-like"/>
</dbReference>